<keyword evidence="2" id="KW-1185">Reference proteome</keyword>
<proteinExistence type="predicted"/>
<dbReference type="Pfam" id="PF11905">
    <property type="entry name" value="DUF3425"/>
    <property type="match status" value="1"/>
</dbReference>
<dbReference type="OrthoDB" id="5973539at2759"/>
<dbReference type="PANTHER" id="PTHR38116">
    <property type="entry name" value="CHROMOSOME 7, WHOLE GENOME SHOTGUN SEQUENCE"/>
    <property type="match status" value="1"/>
</dbReference>
<protein>
    <submittedName>
        <fullName evidence="1">Uncharacterized protein</fullName>
    </submittedName>
</protein>
<name>A0A6G1IJN3_9PLEO</name>
<gene>
    <name evidence="1" type="ORF">K458DRAFT_317271</name>
</gene>
<accession>A0A6G1IJN3</accession>
<organism evidence="1 2">
    <name type="scientific">Lentithecium fluviatile CBS 122367</name>
    <dbReference type="NCBI Taxonomy" id="1168545"/>
    <lineage>
        <taxon>Eukaryota</taxon>
        <taxon>Fungi</taxon>
        <taxon>Dikarya</taxon>
        <taxon>Ascomycota</taxon>
        <taxon>Pezizomycotina</taxon>
        <taxon>Dothideomycetes</taxon>
        <taxon>Pleosporomycetidae</taxon>
        <taxon>Pleosporales</taxon>
        <taxon>Massarineae</taxon>
        <taxon>Lentitheciaceae</taxon>
        <taxon>Lentithecium</taxon>
    </lineage>
</organism>
<dbReference type="PANTHER" id="PTHR38116:SF8">
    <property type="entry name" value="BZIP DOMAIN-CONTAINING PROTEIN"/>
    <property type="match status" value="1"/>
</dbReference>
<dbReference type="Proteomes" id="UP000799291">
    <property type="component" value="Unassembled WGS sequence"/>
</dbReference>
<evidence type="ECO:0000313" key="1">
    <source>
        <dbReference type="EMBL" id="KAF2678298.1"/>
    </source>
</evidence>
<dbReference type="EMBL" id="MU005613">
    <property type="protein sequence ID" value="KAF2678298.1"/>
    <property type="molecule type" value="Genomic_DNA"/>
</dbReference>
<dbReference type="AlphaFoldDB" id="A0A6G1IJN3"/>
<dbReference type="InterPro" id="IPR021833">
    <property type="entry name" value="DUF3425"/>
</dbReference>
<evidence type="ECO:0000313" key="2">
    <source>
        <dbReference type="Proteomes" id="UP000799291"/>
    </source>
</evidence>
<sequence length="125" mass="14817">MEVFRHNSEKIGVKFEELTRSTCQSPWYSPFTSLPSNLVPFDTVPPDLYPTPAQRRLPHHPFIDLLPFLWIRERAITLDRLDPPAFDRCELKADILNNGMICWKPRAGREGLPWDRRSWEIQPWF</sequence>
<reference evidence="1" key="1">
    <citation type="journal article" date="2020" name="Stud. Mycol.">
        <title>101 Dothideomycetes genomes: a test case for predicting lifestyles and emergence of pathogens.</title>
        <authorList>
            <person name="Haridas S."/>
            <person name="Albert R."/>
            <person name="Binder M."/>
            <person name="Bloem J."/>
            <person name="Labutti K."/>
            <person name="Salamov A."/>
            <person name="Andreopoulos B."/>
            <person name="Baker S."/>
            <person name="Barry K."/>
            <person name="Bills G."/>
            <person name="Bluhm B."/>
            <person name="Cannon C."/>
            <person name="Castanera R."/>
            <person name="Culley D."/>
            <person name="Daum C."/>
            <person name="Ezra D."/>
            <person name="Gonzalez J."/>
            <person name="Henrissat B."/>
            <person name="Kuo A."/>
            <person name="Liang C."/>
            <person name="Lipzen A."/>
            <person name="Lutzoni F."/>
            <person name="Magnuson J."/>
            <person name="Mondo S."/>
            <person name="Nolan M."/>
            <person name="Ohm R."/>
            <person name="Pangilinan J."/>
            <person name="Park H.-J."/>
            <person name="Ramirez L."/>
            <person name="Alfaro M."/>
            <person name="Sun H."/>
            <person name="Tritt A."/>
            <person name="Yoshinaga Y."/>
            <person name="Zwiers L.-H."/>
            <person name="Turgeon B."/>
            <person name="Goodwin S."/>
            <person name="Spatafora J."/>
            <person name="Crous P."/>
            <person name="Grigoriev I."/>
        </authorList>
    </citation>
    <scope>NUCLEOTIDE SEQUENCE</scope>
    <source>
        <strain evidence="1">CBS 122367</strain>
    </source>
</reference>